<dbReference type="RefSeq" id="WP_006302162.1">
    <property type="nucleotide sequence ID" value="NZ_ACGK02000001.1"/>
</dbReference>
<protein>
    <recommendedName>
        <fullName evidence="3">SsrA-binding protein</fullName>
    </recommendedName>
    <alternativeName>
        <fullName evidence="3">Small protein B</fullName>
    </alternativeName>
</protein>
<dbReference type="GO" id="GO:0005829">
    <property type="term" value="C:cytosol"/>
    <property type="evidence" value="ECO:0007669"/>
    <property type="project" value="TreeGrafter"/>
</dbReference>
<dbReference type="NCBIfam" id="TIGR00086">
    <property type="entry name" value="smpB"/>
    <property type="match status" value="1"/>
</dbReference>
<gene>
    <name evidence="3 4" type="primary">smpB</name>
    <name evidence="4" type="ORF">HMPREF0091_10054</name>
</gene>
<keyword evidence="2 3" id="KW-0694">RNA-binding</keyword>
<dbReference type="PANTHER" id="PTHR30308">
    <property type="entry name" value="TMRNA-BINDING COMPONENT OF TRANS-TRANSLATION TAGGING COMPLEX"/>
    <property type="match status" value="1"/>
</dbReference>
<dbReference type="GO" id="GO:0070930">
    <property type="term" value="P:trans-translation-dependent protein tagging"/>
    <property type="evidence" value="ECO:0007669"/>
    <property type="project" value="TreeGrafter"/>
</dbReference>
<dbReference type="GO" id="GO:0003723">
    <property type="term" value="F:RNA binding"/>
    <property type="evidence" value="ECO:0007669"/>
    <property type="project" value="UniProtKB-UniRule"/>
</dbReference>
<keyword evidence="5" id="KW-1185">Reference proteome</keyword>
<organism evidence="4 5">
    <name type="scientific">Fannyhessea vaginae DSM 15829</name>
    <dbReference type="NCBI Taxonomy" id="525256"/>
    <lineage>
        <taxon>Bacteria</taxon>
        <taxon>Bacillati</taxon>
        <taxon>Actinomycetota</taxon>
        <taxon>Coriobacteriia</taxon>
        <taxon>Coriobacteriales</taxon>
        <taxon>Atopobiaceae</taxon>
        <taxon>Fannyhessea</taxon>
    </lineage>
</organism>
<dbReference type="InterPro" id="IPR023620">
    <property type="entry name" value="SmpB"/>
</dbReference>
<evidence type="ECO:0000256" key="3">
    <source>
        <dbReference type="HAMAP-Rule" id="MF_00023"/>
    </source>
</evidence>
<dbReference type="InterPro" id="IPR000037">
    <property type="entry name" value="SsrA-bd_prot"/>
</dbReference>
<comment type="subcellular location">
    <subcellularLocation>
        <location evidence="3">Cytoplasm</location>
    </subcellularLocation>
    <text evidence="3">The tmRNA-SmpB complex associates with stalled 70S ribosomes.</text>
</comment>
<dbReference type="SUPFAM" id="SSF74982">
    <property type="entry name" value="Small protein B (SmpB)"/>
    <property type="match status" value="1"/>
</dbReference>
<dbReference type="Pfam" id="PF01668">
    <property type="entry name" value="SmpB"/>
    <property type="match status" value="1"/>
</dbReference>
<dbReference type="GO" id="GO:0070929">
    <property type="term" value="P:trans-translation"/>
    <property type="evidence" value="ECO:0007669"/>
    <property type="project" value="UniProtKB-UniRule"/>
</dbReference>
<dbReference type="HAMAP" id="MF_00023">
    <property type="entry name" value="SmpB"/>
    <property type="match status" value="1"/>
</dbReference>
<dbReference type="PROSITE" id="PS01317">
    <property type="entry name" value="SSRP"/>
    <property type="match status" value="1"/>
</dbReference>
<comment type="caution">
    <text evidence="4">The sequence shown here is derived from an EMBL/GenBank/DDBJ whole genome shotgun (WGS) entry which is preliminary data.</text>
</comment>
<dbReference type="Gene3D" id="2.40.280.10">
    <property type="match status" value="1"/>
</dbReference>
<dbReference type="GeneID" id="93210697"/>
<evidence type="ECO:0000256" key="1">
    <source>
        <dbReference type="ARBA" id="ARBA00022490"/>
    </source>
</evidence>
<proteinExistence type="inferred from homology"/>
<accession>F1T586</accession>
<evidence type="ECO:0000313" key="5">
    <source>
        <dbReference type="Proteomes" id="UP000005947"/>
    </source>
</evidence>
<dbReference type="InterPro" id="IPR020081">
    <property type="entry name" value="SsrA-bd_prot_CS"/>
</dbReference>
<evidence type="ECO:0000256" key="2">
    <source>
        <dbReference type="ARBA" id="ARBA00022884"/>
    </source>
</evidence>
<reference evidence="4 5" key="1">
    <citation type="submission" date="2011-02" db="EMBL/GenBank/DDBJ databases">
        <authorList>
            <person name="Muzny D."/>
            <person name="Qin X."/>
            <person name="Buhay C."/>
            <person name="Dugan-Rocha S."/>
            <person name="Ding Y."/>
            <person name="Chen G."/>
            <person name="Hawes A."/>
            <person name="Holder M."/>
            <person name="Jhangiani S."/>
            <person name="Johnson A."/>
            <person name="Khan Z."/>
            <person name="Li Z."/>
            <person name="Liu W."/>
            <person name="Liu X."/>
            <person name="Perez L."/>
            <person name="Shen H."/>
            <person name="Wang Q."/>
            <person name="Watt J."/>
            <person name="Xi L."/>
            <person name="Xin Y."/>
            <person name="Zhou J."/>
            <person name="Deng J."/>
            <person name="Jiang H."/>
            <person name="Liu Y."/>
            <person name="Qu J."/>
            <person name="Song X.-Z."/>
            <person name="Zhang L."/>
            <person name="Villasana D."/>
            <person name="Johnson A."/>
            <person name="Liu J."/>
            <person name="Liyanage D."/>
            <person name="Lorensuhewa L."/>
            <person name="Robinson T."/>
            <person name="Song A."/>
            <person name="Song B.-B."/>
            <person name="Dinh H."/>
            <person name="Thornton R."/>
            <person name="Coyle M."/>
            <person name="Francisco L."/>
            <person name="Jackson L."/>
            <person name="Javaid M."/>
            <person name="Korchina V."/>
            <person name="Kovar C."/>
            <person name="Mata R."/>
            <person name="Mathew T."/>
            <person name="Ngo R."/>
            <person name="Nguyen L."/>
            <person name="Nguyen N."/>
            <person name="Okwuonu G."/>
            <person name="Ongeri F."/>
            <person name="Pham C."/>
            <person name="Simmons D."/>
            <person name="Wilczek-Boney K."/>
            <person name="Hale W."/>
            <person name="Jakkamsetti A."/>
            <person name="Pham P."/>
            <person name="Ruth R."/>
            <person name="San Lucas F."/>
            <person name="Warren J."/>
            <person name="Zhang J."/>
            <person name="Zhao Z."/>
            <person name="Zhou C."/>
            <person name="Zhu D."/>
            <person name="Lee S."/>
            <person name="Bess C."/>
            <person name="Blankenburg K."/>
            <person name="Forbes L."/>
            <person name="Fu Q."/>
            <person name="Gubbala S."/>
            <person name="Hirani K."/>
            <person name="Jayaseelan J.C."/>
            <person name="Lara F."/>
            <person name="Munidasa M."/>
            <person name="Palculict T."/>
            <person name="Patil S."/>
            <person name="Pu L.-L."/>
            <person name="Saada N."/>
            <person name="Tang L."/>
            <person name="Weissenberger G."/>
            <person name="Zhu Y."/>
            <person name="Hemphill L."/>
            <person name="Shang Y."/>
            <person name="Youmans B."/>
            <person name="Ayvaz T."/>
            <person name="Ross M."/>
            <person name="Santibanez J."/>
            <person name="Aqrawi P."/>
            <person name="Gross S."/>
            <person name="Joshi V."/>
            <person name="Fowler G."/>
            <person name="Nazareth L."/>
            <person name="Reid J."/>
            <person name="Worley K."/>
            <person name="Petrosino J."/>
            <person name="Highlander S."/>
            <person name="Gibbs R."/>
        </authorList>
    </citation>
    <scope>NUCLEOTIDE SEQUENCE [LARGE SCALE GENOMIC DNA]</scope>
    <source>
        <strain evidence="4 5">DSM 15829</strain>
    </source>
</reference>
<dbReference type="OrthoDB" id="9805462at2"/>
<dbReference type="AlphaFoldDB" id="F1T586"/>
<keyword evidence="1 3" id="KW-0963">Cytoplasm</keyword>
<dbReference type="CDD" id="cd09294">
    <property type="entry name" value="SmpB"/>
    <property type="match status" value="1"/>
</dbReference>
<evidence type="ECO:0000313" key="4">
    <source>
        <dbReference type="EMBL" id="EGF23107.1"/>
    </source>
</evidence>
<dbReference type="eggNOG" id="COG0691">
    <property type="taxonomic scope" value="Bacteria"/>
</dbReference>
<name>F1T586_9ACTN</name>
<dbReference type="Proteomes" id="UP000005947">
    <property type="component" value="Unassembled WGS sequence"/>
</dbReference>
<dbReference type="PANTHER" id="PTHR30308:SF2">
    <property type="entry name" value="SSRA-BINDING PROTEIN"/>
    <property type="match status" value="1"/>
</dbReference>
<comment type="similarity">
    <text evidence="3">Belongs to the SmpB family.</text>
</comment>
<sequence>MKQIVQQQPHKGARKQATFHLIAKNRSAYHDYDLDNAEEAGIELTGVEVKSLRERSCQLTDCFCIVRNNELYLVGLHIHPYSHGGVWNIDPDRRRRLLMHKKQILSIARRVQTKGVSLVPLEIYFNERNRVKVKVAVGRGKKMYDKRAAAAKRDSDREIQRVLKARTRERFA</sequence>
<dbReference type="EMBL" id="ACGK02000001">
    <property type="protein sequence ID" value="EGF23107.1"/>
    <property type="molecule type" value="Genomic_DNA"/>
</dbReference>
<comment type="function">
    <text evidence="3">Required for rescue of stalled ribosomes mediated by trans-translation. Binds to transfer-messenger RNA (tmRNA), required for stable association of tmRNA with ribosomes. tmRNA and SmpB together mimic tRNA shape, replacing the anticodon stem-loop with SmpB. tmRNA is encoded by the ssrA gene; the 2 termini fold to resemble tRNA(Ala) and it encodes a 'tag peptide', a short internal open reading frame. During trans-translation Ala-aminoacylated tmRNA acts like a tRNA, entering the A-site of stalled ribosomes, displacing the stalled mRNA. The ribosome then switches to translate the ORF on the tmRNA; the nascent peptide is terminated with the 'tag peptide' encoded by the tmRNA and targeted for degradation. The ribosome is freed to recommence translation, which seems to be the essential function of trans-translation.</text>
</comment>
<dbReference type="NCBIfam" id="NF003843">
    <property type="entry name" value="PRK05422.1"/>
    <property type="match status" value="1"/>
</dbReference>